<protein>
    <submittedName>
        <fullName evidence="6">Tyrosine-type recombinase/integrase</fullName>
    </submittedName>
</protein>
<keyword evidence="2" id="KW-0229">DNA integration</keyword>
<dbReference type="Proteomes" id="UP001169764">
    <property type="component" value="Unassembled WGS sequence"/>
</dbReference>
<accession>A0ABT8YC48</accession>
<dbReference type="EMBL" id="JAUOTP010000005">
    <property type="protein sequence ID" value="MDO6415215.1"/>
    <property type="molecule type" value="Genomic_DNA"/>
</dbReference>
<evidence type="ECO:0000256" key="3">
    <source>
        <dbReference type="ARBA" id="ARBA00023125"/>
    </source>
</evidence>
<evidence type="ECO:0000256" key="2">
    <source>
        <dbReference type="ARBA" id="ARBA00022908"/>
    </source>
</evidence>
<dbReference type="InterPro" id="IPR038488">
    <property type="entry name" value="Integrase_DNA-bd_sf"/>
</dbReference>
<dbReference type="RefSeq" id="WP_303543075.1">
    <property type="nucleotide sequence ID" value="NZ_JAUOTP010000005.1"/>
</dbReference>
<comment type="caution">
    <text evidence="6">The sequence shown here is derived from an EMBL/GenBank/DDBJ whole genome shotgun (WGS) entry which is preliminary data.</text>
</comment>
<dbReference type="InterPro" id="IPR025166">
    <property type="entry name" value="Integrase_DNA_bind_dom"/>
</dbReference>
<evidence type="ECO:0000256" key="1">
    <source>
        <dbReference type="ARBA" id="ARBA00008857"/>
    </source>
</evidence>
<dbReference type="InterPro" id="IPR053876">
    <property type="entry name" value="Phage_int_M"/>
</dbReference>
<dbReference type="Pfam" id="PF13356">
    <property type="entry name" value="Arm-DNA-bind_3"/>
    <property type="match status" value="1"/>
</dbReference>
<reference evidence="6" key="1">
    <citation type="submission" date="2023-07" db="EMBL/GenBank/DDBJ databases">
        <authorList>
            <person name="Kim M."/>
        </authorList>
    </citation>
    <scope>NUCLEOTIDE SEQUENCE</scope>
    <source>
        <strain evidence="6">BIUV-7</strain>
    </source>
</reference>
<dbReference type="PANTHER" id="PTHR30629">
    <property type="entry name" value="PROPHAGE INTEGRASE"/>
    <property type="match status" value="1"/>
</dbReference>
<dbReference type="InterPro" id="IPR050808">
    <property type="entry name" value="Phage_Integrase"/>
</dbReference>
<evidence type="ECO:0000313" key="7">
    <source>
        <dbReference type="Proteomes" id="UP001169764"/>
    </source>
</evidence>
<dbReference type="Pfam" id="PF00589">
    <property type="entry name" value="Phage_integrase"/>
    <property type="match status" value="1"/>
</dbReference>
<dbReference type="InterPro" id="IPR011010">
    <property type="entry name" value="DNA_brk_join_enz"/>
</dbReference>
<dbReference type="InterPro" id="IPR002104">
    <property type="entry name" value="Integrase_catalytic"/>
</dbReference>
<comment type="similarity">
    <text evidence="1">Belongs to the 'phage' integrase family.</text>
</comment>
<evidence type="ECO:0000313" key="6">
    <source>
        <dbReference type="EMBL" id="MDO6415215.1"/>
    </source>
</evidence>
<proteinExistence type="inferred from homology"/>
<dbReference type="InterPro" id="IPR010998">
    <property type="entry name" value="Integrase_recombinase_N"/>
</dbReference>
<dbReference type="Gene3D" id="1.10.443.10">
    <property type="entry name" value="Intergrase catalytic core"/>
    <property type="match status" value="1"/>
</dbReference>
<dbReference type="Gene3D" id="1.10.150.130">
    <property type="match status" value="1"/>
</dbReference>
<keyword evidence="3" id="KW-0238">DNA-binding</keyword>
<organism evidence="6 7">
    <name type="scientific">Sphingomonas natans</name>
    <dbReference type="NCBI Taxonomy" id="3063330"/>
    <lineage>
        <taxon>Bacteria</taxon>
        <taxon>Pseudomonadati</taxon>
        <taxon>Pseudomonadota</taxon>
        <taxon>Alphaproteobacteria</taxon>
        <taxon>Sphingomonadales</taxon>
        <taxon>Sphingomonadaceae</taxon>
        <taxon>Sphingomonas</taxon>
    </lineage>
</organism>
<evidence type="ECO:0000259" key="5">
    <source>
        <dbReference type="PROSITE" id="PS51898"/>
    </source>
</evidence>
<dbReference type="PANTHER" id="PTHR30629:SF2">
    <property type="entry name" value="PROPHAGE INTEGRASE INTS-RELATED"/>
    <property type="match status" value="1"/>
</dbReference>
<dbReference type="Pfam" id="PF22022">
    <property type="entry name" value="Phage_int_M"/>
    <property type="match status" value="1"/>
</dbReference>
<evidence type="ECO:0000256" key="4">
    <source>
        <dbReference type="ARBA" id="ARBA00023172"/>
    </source>
</evidence>
<dbReference type="InterPro" id="IPR013762">
    <property type="entry name" value="Integrase-like_cat_sf"/>
</dbReference>
<dbReference type="Gene3D" id="3.30.160.390">
    <property type="entry name" value="Integrase, DNA-binding domain"/>
    <property type="match status" value="1"/>
</dbReference>
<dbReference type="PROSITE" id="PS51898">
    <property type="entry name" value="TYR_RECOMBINASE"/>
    <property type="match status" value="1"/>
</dbReference>
<name>A0ABT8YC48_9SPHN</name>
<gene>
    <name evidence="6" type="ORF">Q4F19_12555</name>
</gene>
<sequence>MRKGEHLYDALARAIRPKRRKREVADLASRHLVLVIYPSGHRSWIWRGQLDGKSVRKTLGEFPTYSVAEAREMAREISANRERGVNLIAIRRQASERQKAHERMSCDWAFGQYMKYEGRKRKTADEKWRIYRREISPVIGTKSVHDIRYEDLMPILREKARTAPIQSNRIRDLIRRWLNWSVREGRDLTKLEYNPARDLPKLGRVVARSRALSDYELTLLLRVLDASSSIYVEPYRFILQTGCRRGEAFGLRWDELFELDSHGHWRLPAERSKNAQELLLPLPQSLVDMLKDRRALRGNNPLVWPTAGPSGGELTGYSKALSGFERAMRELASRDGKTIPHWTAHDLRRTFITRMHGLKDAYHRTLSRDAIFSITNHKQDGIRATYNRYNYYAEKRDYLQIWSSFLEKLSLVDHRQLEFFQLLAA</sequence>
<keyword evidence="4" id="KW-0233">DNA recombination</keyword>
<feature type="domain" description="Tyr recombinase" evidence="5">
    <location>
        <begin position="207"/>
        <end position="403"/>
    </location>
</feature>
<keyword evidence="7" id="KW-1185">Reference proteome</keyword>
<dbReference type="SUPFAM" id="SSF56349">
    <property type="entry name" value="DNA breaking-rejoining enzymes"/>
    <property type="match status" value="1"/>
</dbReference>